<evidence type="ECO:0000259" key="2">
    <source>
        <dbReference type="Pfam" id="PF05227"/>
    </source>
</evidence>
<organism evidence="3 4">
    <name type="scientific">Mariprofundus ferrinatatus</name>
    <dbReference type="NCBI Taxonomy" id="1921087"/>
    <lineage>
        <taxon>Bacteria</taxon>
        <taxon>Pseudomonadati</taxon>
        <taxon>Pseudomonadota</taxon>
        <taxon>Candidatius Mariprofundia</taxon>
        <taxon>Mariprofundales</taxon>
        <taxon>Mariprofundaceae</taxon>
        <taxon>Mariprofundus</taxon>
    </lineage>
</organism>
<dbReference type="AlphaFoldDB" id="A0A2K8L4B1"/>
<protein>
    <submittedName>
        <fullName evidence="3">Sensor domain CHASE3-containing protein</fullName>
    </submittedName>
</protein>
<gene>
    <name evidence="3" type="ORF">Ga0123462_0201</name>
</gene>
<feature type="transmembrane region" description="Helical" evidence="1">
    <location>
        <begin position="312"/>
        <end position="338"/>
    </location>
</feature>
<feature type="transmembrane region" description="Helical" evidence="1">
    <location>
        <begin position="12"/>
        <end position="33"/>
    </location>
</feature>
<dbReference type="OrthoDB" id="5298073at2"/>
<proteinExistence type="predicted"/>
<evidence type="ECO:0000256" key="1">
    <source>
        <dbReference type="SAM" id="Phobius"/>
    </source>
</evidence>
<dbReference type="KEGG" id="mfn:Ga0123462_0201"/>
<dbReference type="CDD" id="cd19410">
    <property type="entry name" value="HK9-like_sensor"/>
    <property type="match status" value="2"/>
</dbReference>
<dbReference type="InterPro" id="IPR007891">
    <property type="entry name" value="CHASE3"/>
</dbReference>
<feature type="domain" description="CHASE3" evidence="2">
    <location>
        <begin position="181"/>
        <end position="310"/>
    </location>
</feature>
<dbReference type="Pfam" id="PF05227">
    <property type="entry name" value="CHASE3"/>
    <property type="match status" value="2"/>
</dbReference>
<keyword evidence="1" id="KW-1133">Transmembrane helix</keyword>
<reference evidence="3 4" key="1">
    <citation type="submission" date="2016-12" db="EMBL/GenBank/DDBJ databases">
        <title>Isolation and genomic insights into novel planktonic Zetaproteobacteria from stratified waters of the Chesapeake Bay.</title>
        <authorList>
            <person name="McAllister S.M."/>
            <person name="Kato S."/>
            <person name="Chan C.S."/>
            <person name="Chiu B.K."/>
            <person name="Field E.K."/>
        </authorList>
    </citation>
    <scope>NUCLEOTIDE SEQUENCE [LARGE SCALE GENOMIC DNA]</scope>
    <source>
        <strain evidence="3 4">CP-8</strain>
    </source>
</reference>
<sequence>MIPDTRRPWLKASAPFLLVLAIGLVSSVSMILIKEKNEWVHHTDQVIEQAGLIAKLIVDMETSERGFLLTGEERFLEPYNLADNKIDNAIGYLSELVADNPPQVEQARKIGRLINQWKEQAAIPEINKRREVDVTGGSMARLQAMLVERTGKKILDRIRVRADLLDQVFKRDGLTEGRLLLLQVTKAMVDMETGERGFLITGQDEFLEPYDSGREMLIKYFDQLTSYCRRQSQEAIPHVEALFQDASQWQIMAGTPEINARKKMNEKLVELGEVINMVKAGTGKSIMDQIRVELATFEDVERRLRVGRIQEASALTYFGLLYTLISAIVALLLGYWFLQRKNWLGGDR</sequence>
<evidence type="ECO:0000313" key="4">
    <source>
        <dbReference type="Proteomes" id="UP000231637"/>
    </source>
</evidence>
<dbReference type="Proteomes" id="UP000231637">
    <property type="component" value="Chromosome"/>
</dbReference>
<name>A0A2K8L4B1_9PROT</name>
<accession>A0A2K8L4B1</accession>
<feature type="domain" description="CHASE3" evidence="2">
    <location>
        <begin position="37"/>
        <end position="164"/>
    </location>
</feature>
<keyword evidence="1" id="KW-0472">Membrane</keyword>
<keyword evidence="1" id="KW-0812">Transmembrane</keyword>
<dbReference type="EMBL" id="CP018800">
    <property type="protein sequence ID" value="ATX81079.1"/>
    <property type="molecule type" value="Genomic_DNA"/>
</dbReference>
<evidence type="ECO:0000313" key="3">
    <source>
        <dbReference type="EMBL" id="ATX81079.1"/>
    </source>
</evidence>
<keyword evidence="4" id="KW-1185">Reference proteome</keyword>